<dbReference type="Proteomes" id="UP000299102">
    <property type="component" value="Unassembled WGS sequence"/>
</dbReference>
<dbReference type="EMBL" id="BGZK01000645">
    <property type="protein sequence ID" value="GBP54361.1"/>
    <property type="molecule type" value="Genomic_DNA"/>
</dbReference>
<dbReference type="AlphaFoldDB" id="A0A4C1WSX0"/>
<accession>A0A4C1WSX0</accession>
<gene>
    <name evidence="2" type="ORF">EVAR_50774_1</name>
</gene>
<reference evidence="2 3" key="1">
    <citation type="journal article" date="2019" name="Commun. Biol.">
        <title>The bagworm genome reveals a unique fibroin gene that provides high tensile strength.</title>
        <authorList>
            <person name="Kono N."/>
            <person name="Nakamura H."/>
            <person name="Ohtoshi R."/>
            <person name="Tomita M."/>
            <person name="Numata K."/>
            <person name="Arakawa K."/>
        </authorList>
    </citation>
    <scope>NUCLEOTIDE SEQUENCE [LARGE SCALE GENOMIC DNA]</scope>
</reference>
<name>A0A4C1WSX0_EUMVA</name>
<proteinExistence type="predicted"/>
<protein>
    <submittedName>
        <fullName evidence="2">Uncharacterized protein</fullName>
    </submittedName>
</protein>
<organism evidence="2 3">
    <name type="scientific">Eumeta variegata</name>
    <name type="common">Bagworm moth</name>
    <name type="synonym">Eumeta japonica</name>
    <dbReference type="NCBI Taxonomy" id="151549"/>
    <lineage>
        <taxon>Eukaryota</taxon>
        <taxon>Metazoa</taxon>
        <taxon>Ecdysozoa</taxon>
        <taxon>Arthropoda</taxon>
        <taxon>Hexapoda</taxon>
        <taxon>Insecta</taxon>
        <taxon>Pterygota</taxon>
        <taxon>Neoptera</taxon>
        <taxon>Endopterygota</taxon>
        <taxon>Lepidoptera</taxon>
        <taxon>Glossata</taxon>
        <taxon>Ditrysia</taxon>
        <taxon>Tineoidea</taxon>
        <taxon>Psychidae</taxon>
        <taxon>Oiketicinae</taxon>
        <taxon>Eumeta</taxon>
    </lineage>
</organism>
<feature type="region of interest" description="Disordered" evidence="1">
    <location>
        <begin position="141"/>
        <end position="180"/>
    </location>
</feature>
<sequence length="180" mass="19970">MDIFVSNAGSTIKPGTRVGVCYKHGLRSALMFIKSRTSGRRQRVANLFCFGFLQIGNINGFASLVRASCCQLGPSYDQGRLPENVYPVLFSQAFDVRSRNNTARIAAMRRVLRLYSEFVLTSLFWRENEIASREPMCFRRATPARTERRPRPLPGSDPSTDGASVGGAFAANCPEPVNEV</sequence>
<evidence type="ECO:0000313" key="3">
    <source>
        <dbReference type="Proteomes" id="UP000299102"/>
    </source>
</evidence>
<comment type="caution">
    <text evidence="2">The sequence shown here is derived from an EMBL/GenBank/DDBJ whole genome shotgun (WGS) entry which is preliminary data.</text>
</comment>
<evidence type="ECO:0000313" key="2">
    <source>
        <dbReference type="EMBL" id="GBP54361.1"/>
    </source>
</evidence>
<keyword evidence="3" id="KW-1185">Reference proteome</keyword>
<evidence type="ECO:0000256" key="1">
    <source>
        <dbReference type="SAM" id="MobiDB-lite"/>
    </source>
</evidence>